<protein>
    <submittedName>
        <fullName evidence="1">Uncharacterized protein</fullName>
    </submittedName>
</protein>
<dbReference type="EMBL" id="JAAAIP010000947">
    <property type="protein sequence ID" value="KAG0311279.1"/>
    <property type="molecule type" value="Genomic_DNA"/>
</dbReference>
<dbReference type="Proteomes" id="UP000738325">
    <property type="component" value="Unassembled WGS sequence"/>
</dbReference>
<dbReference type="AlphaFoldDB" id="A0A9P6R2D0"/>
<sequence length="167" mass="19564">MESTYALFVQKDLPPDIEQQIRLAYSRSHQEFHMIIMDGSHEEYTAFLTNARYNRGAYFVYKEEYVVVDRWLGIIGGFNTVVYKECIDVVRFELGVEFGIDFRNQTLIVPIEGLYDVMVTLYVNRWWGDFEEDLDEDGVYTCFYTFDELFPTTPQLSSSATNPVPQL</sequence>
<comment type="caution">
    <text evidence="1">The sequence shown here is derived from an EMBL/GenBank/DDBJ whole genome shotgun (WGS) entry which is preliminary data.</text>
</comment>
<evidence type="ECO:0000313" key="2">
    <source>
        <dbReference type="Proteomes" id="UP000738325"/>
    </source>
</evidence>
<reference evidence="1" key="1">
    <citation type="journal article" date="2020" name="Fungal Divers.">
        <title>Resolving the Mortierellaceae phylogeny through synthesis of multi-gene phylogenetics and phylogenomics.</title>
        <authorList>
            <person name="Vandepol N."/>
            <person name="Liber J."/>
            <person name="Desiro A."/>
            <person name="Na H."/>
            <person name="Kennedy M."/>
            <person name="Barry K."/>
            <person name="Grigoriev I.V."/>
            <person name="Miller A.N."/>
            <person name="O'Donnell K."/>
            <person name="Stajich J.E."/>
            <person name="Bonito G."/>
        </authorList>
    </citation>
    <scope>NUCLEOTIDE SEQUENCE</scope>
    <source>
        <strain evidence="1">REB-010B</strain>
    </source>
</reference>
<keyword evidence="2" id="KW-1185">Reference proteome</keyword>
<accession>A0A9P6R2D0</accession>
<organism evidence="1 2">
    <name type="scientific">Dissophora globulifera</name>
    <dbReference type="NCBI Taxonomy" id="979702"/>
    <lineage>
        <taxon>Eukaryota</taxon>
        <taxon>Fungi</taxon>
        <taxon>Fungi incertae sedis</taxon>
        <taxon>Mucoromycota</taxon>
        <taxon>Mortierellomycotina</taxon>
        <taxon>Mortierellomycetes</taxon>
        <taxon>Mortierellales</taxon>
        <taxon>Mortierellaceae</taxon>
        <taxon>Dissophora</taxon>
    </lineage>
</organism>
<name>A0A9P6R2D0_9FUNG</name>
<evidence type="ECO:0000313" key="1">
    <source>
        <dbReference type="EMBL" id="KAG0311279.1"/>
    </source>
</evidence>
<proteinExistence type="predicted"/>
<gene>
    <name evidence="1" type="ORF">BGZ99_010281</name>
</gene>